<accession>A0ABV0KRP5</accession>
<dbReference type="InterPro" id="IPR012128">
    <property type="entry name" value="Phycobilisome_asu/bsu"/>
</dbReference>
<organism evidence="4 5">
    <name type="scientific">Stenomitos frigidus AS-A4</name>
    <dbReference type="NCBI Taxonomy" id="2933935"/>
    <lineage>
        <taxon>Bacteria</taxon>
        <taxon>Bacillati</taxon>
        <taxon>Cyanobacteriota</taxon>
        <taxon>Cyanophyceae</taxon>
        <taxon>Leptolyngbyales</taxon>
        <taxon>Leptolyngbyaceae</taxon>
        <taxon>Stenomitos</taxon>
    </lineage>
</organism>
<keyword evidence="3" id="KW-0089">Bile pigment</keyword>
<protein>
    <submittedName>
        <fullName evidence="4">Phycobilisome protein</fullName>
    </submittedName>
</protein>
<dbReference type="Pfam" id="PF00502">
    <property type="entry name" value="Phycobilisome"/>
    <property type="match status" value="1"/>
</dbReference>
<dbReference type="Proteomes" id="UP001476950">
    <property type="component" value="Unassembled WGS sequence"/>
</dbReference>
<evidence type="ECO:0000313" key="5">
    <source>
        <dbReference type="Proteomes" id="UP001476950"/>
    </source>
</evidence>
<evidence type="ECO:0000313" key="4">
    <source>
        <dbReference type="EMBL" id="MEP1061738.1"/>
    </source>
</evidence>
<keyword evidence="2" id="KW-0157">Chromophore</keyword>
<proteinExistence type="inferred from homology"/>
<comment type="caution">
    <text evidence="4">The sequence shown here is derived from an EMBL/GenBank/DDBJ whole genome shotgun (WGS) entry which is preliminary data.</text>
</comment>
<dbReference type="InterPro" id="IPR009050">
    <property type="entry name" value="Globin-like_sf"/>
</dbReference>
<dbReference type="SUPFAM" id="SSF46458">
    <property type="entry name" value="Globin-like"/>
    <property type="match status" value="1"/>
</dbReference>
<dbReference type="EMBL" id="JAMPLM010000043">
    <property type="protein sequence ID" value="MEP1061738.1"/>
    <property type="molecule type" value="Genomic_DNA"/>
</dbReference>
<name>A0ABV0KRP5_9CYAN</name>
<keyword evidence="5" id="KW-1185">Reference proteome</keyword>
<evidence type="ECO:0000256" key="2">
    <source>
        <dbReference type="ARBA" id="ARBA00022991"/>
    </source>
</evidence>
<dbReference type="InterPro" id="IPR038719">
    <property type="entry name" value="Phycobilisome_asu/bsu_sf"/>
</dbReference>
<sequence length="160" mass="18446">MLSQLEKLSMDTDGRFASDEELAFVDAYVQSFSLRLQTYQTLQLVESAIVQQVEAKMRSLDPMLFHSGKEDVSAKWKRDTVRVLRYSAIAMLMDDPETLRERFLLWFQTIMKAFGAEKSCNATYEVMQQVVKQHLTPQQASMFCPILELNRVALGKPRNT</sequence>
<reference evidence="4 5" key="1">
    <citation type="submission" date="2022-04" db="EMBL/GenBank/DDBJ databases">
        <title>Positive selection, recombination, and allopatry shape intraspecific diversity of widespread and dominant cyanobacteria.</title>
        <authorList>
            <person name="Wei J."/>
            <person name="Shu W."/>
            <person name="Hu C."/>
        </authorList>
    </citation>
    <scope>NUCLEOTIDE SEQUENCE [LARGE SCALE GENOMIC DNA]</scope>
    <source>
        <strain evidence="4 5">AS-A4</strain>
    </source>
</reference>
<dbReference type="Gene3D" id="1.10.490.20">
    <property type="entry name" value="Phycocyanins"/>
    <property type="match status" value="1"/>
</dbReference>
<dbReference type="CDD" id="cd08919">
    <property type="entry name" value="PBP-like"/>
    <property type="match status" value="1"/>
</dbReference>
<comment type="similarity">
    <text evidence="1">Belongs to the phycobiliprotein family.</text>
</comment>
<evidence type="ECO:0000256" key="1">
    <source>
        <dbReference type="ARBA" id="ARBA00008182"/>
    </source>
</evidence>
<evidence type="ECO:0000256" key="3">
    <source>
        <dbReference type="ARBA" id="ARBA00023307"/>
    </source>
</evidence>
<dbReference type="RefSeq" id="WP_190451712.1">
    <property type="nucleotide sequence ID" value="NZ_JAMPLM010000043.1"/>
</dbReference>
<gene>
    <name evidence="4" type="ORF">NDI38_25530</name>
</gene>